<evidence type="ECO:0000313" key="2">
    <source>
        <dbReference type="Proteomes" id="UP001139981"/>
    </source>
</evidence>
<dbReference type="EMBL" id="JANBVB010000698">
    <property type="protein sequence ID" value="KAJ2892606.1"/>
    <property type="molecule type" value="Genomic_DNA"/>
</dbReference>
<gene>
    <name evidence="1" type="ORF">IWW38_003158</name>
</gene>
<feature type="non-terminal residue" evidence="1">
    <location>
        <position position="65"/>
    </location>
</feature>
<organism evidence="1 2">
    <name type="scientific">Coemansia aciculifera</name>
    <dbReference type="NCBI Taxonomy" id="417176"/>
    <lineage>
        <taxon>Eukaryota</taxon>
        <taxon>Fungi</taxon>
        <taxon>Fungi incertae sedis</taxon>
        <taxon>Zoopagomycota</taxon>
        <taxon>Kickxellomycotina</taxon>
        <taxon>Kickxellomycetes</taxon>
        <taxon>Kickxellales</taxon>
        <taxon>Kickxellaceae</taxon>
        <taxon>Coemansia</taxon>
    </lineage>
</organism>
<reference evidence="1" key="1">
    <citation type="submission" date="2022-07" db="EMBL/GenBank/DDBJ databases">
        <title>Phylogenomic reconstructions and comparative analyses of Kickxellomycotina fungi.</title>
        <authorList>
            <person name="Reynolds N.K."/>
            <person name="Stajich J.E."/>
            <person name="Barry K."/>
            <person name="Grigoriev I.V."/>
            <person name="Crous P."/>
            <person name="Smith M.E."/>
        </authorList>
    </citation>
    <scope>NUCLEOTIDE SEQUENCE</scope>
    <source>
        <strain evidence="1">CBS 190363</strain>
    </source>
</reference>
<protein>
    <submittedName>
        <fullName evidence="1">Uncharacterized protein</fullName>
    </submittedName>
</protein>
<proteinExistence type="predicted"/>
<comment type="caution">
    <text evidence="1">The sequence shown here is derived from an EMBL/GenBank/DDBJ whole genome shotgun (WGS) entry which is preliminary data.</text>
</comment>
<name>A0ACC1M228_9FUNG</name>
<dbReference type="Proteomes" id="UP001139981">
    <property type="component" value="Unassembled WGS sequence"/>
</dbReference>
<keyword evidence="2" id="KW-1185">Reference proteome</keyword>
<evidence type="ECO:0000313" key="1">
    <source>
        <dbReference type="EMBL" id="KAJ2892606.1"/>
    </source>
</evidence>
<sequence length="65" mass="7536">MYTDPKLMSANEYLKKLPWFAPLVRYGLKFMEIVRSLTSSLTMYMTVSLYLRSLDNSSTAMTNSQ</sequence>
<accession>A0ACC1M228</accession>